<dbReference type="Pfam" id="PF13975">
    <property type="entry name" value="gag-asp_proteas"/>
    <property type="match status" value="1"/>
</dbReference>
<gene>
    <name evidence="1" type="ORF">C8D97_11197</name>
</gene>
<protein>
    <submittedName>
        <fullName evidence="1">Aspartyl protease family protein</fullName>
    </submittedName>
</protein>
<dbReference type="GO" id="GO:0006508">
    <property type="term" value="P:proteolysis"/>
    <property type="evidence" value="ECO:0007669"/>
    <property type="project" value="UniProtKB-KW"/>
</dbReference>
<dbReference type="RefSeq" id="WP_109764603.1">
    <property type="nucleotide sequence ID" value="NZ_QGGU01000011.1"/>
</dbReference>
<organism evidence="1 2">
    <name type="scientific">Pleionea mediterranea</name>
    <dbReference type="NCBI Taxonomy" id="523701"/>
    <lineage>
        <taxon>Bacteria</taxon>
        <taxon>Pseudomonadati</taxon>
        <taxon>Pseudomonadota</taxon>
        <taxon>Gammaproteobacteria</taxon>
        <taxon>Oceanospirillales</taxon>
        <taxon>Pleioneaceae</taxon>
        <taxon>Pleionea</taxon>
    </lineage>
</organism>
<dbReference type="NCBIfam" id="TIGR02281">
    <property type="entry name" value="clan_AA_DTGA"/>
    <property type="match status" value="1"/>
</dbReference>
<dbReference type="OrthoDB" id="185963at2"/>
<comment type="caution">
    <text evidence="1">The sequence shown here is derived from an EMBL/GenBank/DDBJ whole genome shotgun (WGS) entry which is preliminary data.</text>
</comment>
<sequence length="238" mass="25766">MVLLKRLSNTLTFNLKAAVKAGFIIATFFCASVYAEELSINVKGLFKNTAIVEINGVARTLKVGKPSPEGVVLLSANSRKAVIRYKQQEQTLVMGSSSPVAFNSVIETSTAPKRQKVLNLIRQPDGMFRVSGTINNTQVNFLVDTGATSIAMNHHTADRIGIPYRSMGQVIRAETASGVVKAYRVNLAHVRVGDLELRNVDGAVLVGSQPSKVLLGMSFLGNFKVEQDGNKLVIGTRY</sequence>
<keyword evidence="1" id="KW-0378">Hydrolase</keyword>
<dbReference type="Proteomes" id="UP000245790">
    <property type="component" value="Unassembled WGS sequence"/>
</dbReference>
<dbReference type="AlphaFoldDB" id="A0A316FGY9"/>
<dbReference type="InterPro" id="IPR011969">
    <property type="entry name" value="Clan_AA_Asp_peptidase_C"/>
</dbReference>
<dbReference type="SUPFAM" id="SSF50630">
    <property type="entry name" value="Acid proteases"/>
    <property type="match status" value="1"/>
</dbReference>
<dbReference type="GO" id="GO:0008233">
    <property type="term" value="F:peptidase activity"/>
    <property type="evidence" value="ECO:0007669"/>
    <property type="project" value="UniProtKB-KW"/>
</dbReference>
<dbReference type="CDD" id="cd05483">
    <property type="entry name" value="retropepsin_like_bacteria"/>
    <property type="match status" value="1"/>
</dbReference>
<keyword evidence="2" id="KW-1185">Reference proteome</keyword>
<dbReference type="InterPro" id="IPR021109">
    <property type="entry name" value="Peptidase_aspartic_dom_sf"/>
</dbReference>
<evidence type="ECO:0000313" key="1">
    <source>
        <dbReference type="EMBL" id="PWK47352.1"/>
    </source>
</evidence>
<dbReference type="InterPro" id="IPR034122">
    <property type="entry name" value="Retropepsin-like_bacterial"/>
</dbReference>
<evidence type="ECO:0000313" key="2">
    <source>
        <dbReference type="Proteomes" id="UP000245790"/>
    </source>
</evidence>
<name>A0A316FGY9_9GAMM</name>
<keyword evidence="1" id="KW-0645">Protease</keyword>
<reference evidence="1 2" key="1">
    <citation type="submission" date="2018-05" db="EMBL/GenBank/DDBJ databases">
        <title>Genomic Encyclopedia of Type Strains, Phase IV (KMG-IV): sequencing the most valuable type-strain genomes for metagenomic binning, comparative biology and taxonomic classification.</title>
        <authorList>
            <person name="Goeker M."/>
        </authorList>
    </citation>
    <scope>NUCLEOTIDE SEQUENCE [LARGE SCALE GENOMIC DNA]</scope>
    <source>
        <strain evidence="1 2">DSM 25350</strain>
    </source>
</reference>
<accession>A0A316FGY9</accession>
<dbReference type="EMBL" id="QGGU01000011">
    <property type="protein sequence ID" value="PWK47352.1"/>
    <property type="molecule type" value="Genomic_DNA"/>
</dbReference>
<proteinExistence type="predicted"/>
<dbReference type="Gene3D" id="2.40.70.10">
    <property type="entry name" value="Acid Proteases"/>
    <property type="match status" value="1"/>
</dbReference>